<organism evidence="2 3">
    <name type="scientific">Acanthoscelides obtectus</name>
    <name type="common">Bean weevil</name>
    <name type="synonym">Bruchus obtectus</name>
    <dbReference type="NCBI Taxonomy" id="200917"/>
    <lineage>
        <taxon>Eukaryota</taxon>
        <taxon>Metazoa</taxon>
        <taxon>Ecdysozoa</taxon>
        <taxon>Arthropoda</taxon>
        <taxon>Hexapoda</taxon>
        <taxon>Insecta</taxon>
        <taxon>Pterygota</taxon>
        <taxon>Neoptera</taxon>
        <taxon>Endopterygota</taxon>
        <taxon>Coleoptera</taxon>
        <taxon>Polyphaga</taxon>
        <taxon>Cucujiformia</taxon>
        <taxon>Chrysomeloidea</taxon>
        <taxon>Chrysomelidae</taxon>
        <taxon>Bruchinae</taxon>
        <taxon>Bruchini</taxon>
        <taxon>Acanthoscelides</taxon>
    </lineage>
</organism>
<protein>
    <recommendedName>
        <fullName evidence="1">Peptidase S9 prolyl oligopeptidase catalytic domain-containing protein</fullName>
    </recommendedName>
</protein>
<evidence type="ECO:0000313" key="3">
    <source>
        <dbReference type="Proteomes" id="UP001152888"/>
    </source>
</evidence>
<dbReference type="InterPro" id="IPR001375">
    <property type="entry name" value="Peptidase_S9_cat"/>
</dbReference>
<dbReference type="SUPFAM" id="SSF53474">
    <property type="entry name" value="alpha/beta-Hydrolases"/>
    <property type="match status" value="1"/>
</dbReference>
<dbReference type="OrthoDB" id="16520at2759"/>
<dbReference type="PANTHER" id="PTHR11731:SF135">
    <property type="entry name" value="INACTIVE DIPEPTIDYL PEPTIDASE 10-LIKE PROTEIN"/>
    <property type="match status" value="1"/>
</dbReference>
<dbReference type="GO" id="GO:0005886">
    <property type="term" value="C:plasma membrane"/>
    <property type="evidence" value="ECO:0007669"/>
    <property type="project" value="TreeGrafter"/>
</dbReference>
<gene>
    <name evidence="2" type="ORF">ACAOBT_LOCUS24723</name>
</gene>
<sequence>MRREVQRRIGLIEVQDQIAVLTYLRDTFKFIDRTKICTVGKGYGGFVATMMLLQDFHQVINCTISISPITNWRFFNSYFTEKYLGFPSKHLQEYDNADLTLKAVNLNDRHFLLIHGTADTVVTPQHSMMLAKALIEQDILFQQLDYPDEDHNFQKKALLHMYKEIDSFFNDSFGPIYDDWDSDDETSFFI</sequence>
<proteinExistence type="predicted"/>
<reference evidence="2" key="1">
    <citation type="submission" date="2022-03" db="EMBL/GenBank/DDBJ databases">
        <authorList>
            <person name="Sayadi A."/>
        </authorList>
    </citation>
    <scope>NUCLEOTIDE SEQUENCE</scope>
</reference>
<accession>A0A9P0LQH3</accession>
<evidence type="ECO:0000313" key="2">
    <source>
        <dbReference type="EMBL" id="CAH1998982.1"/>
    </source>
</evidence>
<keyword evidence="3" id="KW-1185">Reference proteome</keyword>
<dbReference type="EMBL" id="CAKOFQ010007348">
    <property type="protein sequence ID" value="CAH1998982.1"/>
    <property type="molecule type" value="Genomic_DNA"/>
</dbReference>
<dbReference type="Pfam" id="PF00326">
    <property type="entry name" value="Peptidase_S9"/>
    <property type="match status" value="1"/>
</dbReference>
<dbReference type="AlphaFoldDB" id="A0A9P0LQH3"/>
<dbReference type="PANTHER" id="PTHR11731">
    <property type="entry name" value="PROTEASE FAMILY S9B,C DIPEPTIDYL-PEPTIDASE IV-RELATED"/>
    <property type="match status" value="1"/>
</dbReference>
<dbReference type="Proteomes" id="UP001152888">
    <property type="component" value="Unassembled WGS sequence"/>
</dbReference>
<name>A0A9P0LQH3_ACAOB</name>
<dbReference type="Gene3D" id="3.40.50.1820">
    <property type="entry name" value="alpha/beta hydrolase"/>
    <property type="match status" value="1"/>
</dbReference>
<dbReference type="InterPro" id="IPR050278">
    <property type="entry name" value="Serine_Prot_S9B/DPPIV"/>
</dbReference>
<dbReference type="InterPro" id="IPR029058">
    <property type="entry name" value="AB_hydrolase_fold"/>
</dbReference>
<dbReference type="GO" id="GO:0008236">
    <property type="term" value="F:serine-type peptidase activity"/>
    <property type="evidence" value="ECO:0007669"/>
    <property type="project" value="InterPro"/>
</dbReference>
<feature type="domain" description="Peptidase S9 prolyl oligopeptidase catalytic" evidence="1">
    <location>
        <begin position="3"/>
        <end position="174"/>
    </location>
</feature>
<dbReference type="GO" id="GO:0006508">
    <property type="term" value="P:proteolysis"/>
    <property type="evidence" value="ECO:0007669"/>
    <property type="project" value="InterPro"/>
</dbReference>
<comment type="caution">
    <text evidence="2">The sequence shown here is derived from an EMBL/GenBank/DDBJ whole genome shotgun (WGS) entry which is preliminary data.</text>
</comment>
<evidence type="ECO:0000259" key="1">
    <source>
        <dbReference type="Pfam" id="PF00326"/>
    </source>
</evidence>